<dbReference type="PANTHER" id="PTHR35369:SF2">
    <property type="entry name" value="BLR3025 PROTEIN"/>
    <property type="match status" value="1"/>
</dbReference>
<dbReference type="SUPFAM" id="SSF56672">
    <property type="entry name" value="DNA/RNA polymerases"/>
    <property type="match status" value="1"/>
</dbReference>
<dbReference type="RefSeq" id="WP_281487925.1">
    <property type="nucleotide sequence ID" value="NZ_JASATX010000001.1"/>
</dbReference>
<dbReference type="CDD" id="cd03468">
    <property type="entry name" value="PolY_like"/>
    <property type="match status" value="1"/>
</dbReference>
<dbReference type="InterPro" id="IPR043502">
    <property type="entry name" value="DNA/RNA_pol_sf"/>
</dbReference>
<dbReference type="Gene3D" id="3.40.1170.60">
    <property type="match status" value="1"/>
</dbReference>
<comment type="caution">
    <text evidence="3">The sequence shown here is derived from an EMBL/GenBank/DDBJ whole genome shotgun (WGS) entry which is preliminary data.</text>
</comment>
<dbReference type="InterPro" id="IPR001126">
    <property type="entry name" value="UmuC"/>
</dbReference>
<dbReference type="EMBL" id="JASATX010000001">
    <property type="protein sequence ID" value="MDI2098171.1"/>
    <property type="molecule type" value="Genomic_DNA"/>
</dbReference>
<dbReference type="GO" id="GO:0006281">
    <property type="term" value="P:DNA repair"/>
    <property type="evidence" value="ECO:0007669"/>
    <property type="project" value="InterPro"/>
</dbReference>
<gene>
    <name evidence="3" type="ORF">QF206_04220</name>
</gene>
<feature type="domain" description="UmuC" evidence="2">
    <location>
        <begin position="36"/>
        <end position="154"/>
    </location>
</feature>
<evidence type="ECO:0000313" key="4">
    <source>
        <dbReference type="Proteomes" id="UP001321506"/>
    </source>
</evidence>
<dbReference type="AlphaFoldDB" id="A0AAW6T667"/>
<dbReference type="InterPro" id="IPR050356">
    <property type="entry name" value="SulA_CellDiv_inhibitor"/>
</dbReference>
<organism evidence="3 4">
    <name type="scientific">Ruicaihuangia caeni</name>
    <dbReference type="NCBI Taxonomy" id="3042517"/>
    <lineage>
        <taxon>Bacteria</taxon>
        <taxon>Bacillati</taxon>
        <taxon>Actinomycetota</taxon>
        <taxon>Actinomycetes</taxon>
        <taxon>Micrococcales</taxon>
        <taxon>Microbacteriaceae</taxon>
        <taxon>Ruicaihuangia</taxon>
    </lineage>
</organism>
<dbReference type="Proteomes" id="UP001321506">
    <property type="component" value="Unassembled WGS sequence"/>
</dbReference>
<protein>
    <submittedName>
        <fullName evidence="3">DNA polymerase Y family protein</fullName>
    </submittedName>
</protein>
<name>A0AAW6T667_9MICO</name>
<dbReference type="PANTHER" id="PTHR35369">
    <property type="entry name" value="BLR3025 PROTEIN-RELATED"/>
    <property type="match status" value="1"/>
</dbReference>
<accession>A0AAW6T667</accession>
<keyword evidence="4" id="KW-1185">Reference proteome</keyword>
<dbReference type="Pfam" id="PF00817">
    <property type="entry name" value="IMS"/>
    <property type="match status" value="1"/>
</dbReference>
<reference evidence="3 4" key="1">
    <citation type="submission" date="2023-04" db="EMBL/GenBank/DDBJ databases">
        <title>Klugiella caeni sp. nov. isolated from the sludge of biochemical tank.</title>
        <authorList>
            <person name="Geng K."/>
        </authorList>
    </citation>
    <scope>NUCLEOTIDE SEQUENCE [LARGE SCALE GENOMIC DNA]</scope>
    <source>
        <strain evidence="3 4">YN-L-19</strain>
    </source>
</reference>
<evidence type="ECO:0000259" key="2">
    <source>
        <dbReference type="Pfam" id="PF00817"/>
    </source>
</evidence>
<evidence type="ECO:0000313" key="3">
    <source>
        <dbReference type="EMBL" id="MDI2098171.1"/>
    </source>
</evidence>
<keyword evidence="1" id="KW-0227">DNA damage</keyword>
<proteinExistence type="predicted"/>
<sequence>MHRSDHSPTRTLVLWVPDWPVLAAAQAHGVPADAPIALRYRGMVHACSSAARAEGVRRGLRIREAQARCTSLQVFDHDPALEARLFEPAITRLEASTPGVQVLRPGVCAIRARGVSRYYGGEQAAGLALAGQLAELVPTASAGVADGPFAAEHAARQAGAGRVLVIPPGDSAEFLAPLPVSVLGVPELTGLLQRLGIRTIGAFADLDALDVAERFGAEGLRLHGIASGSDGRRVQPRVPPEEFETTIAFEPAVERIDQAAFAFREPAERFIAQLTAARLVCTALRIELETDDGGGSEREWLHPRTFSPAEVVDRLRWQLQGGSTGSGLLSGLVHVRVTPVSVDSIGNHERALFGDVSDERVHHALSRVQSMLGHEAVLTATIGGGRHLSERAVLVPWGERATVPRNPAQPWPGSLPDPQPSLVFPSPLPVAVFDERGGEVSVDARGALSAPPHRLTTTTGGTRRIESWAGPWPLEERWWDAAAARREYRFQLVDSTGAAWLLVLDQHGWQIEARYD</sequence>
<evidence type="ECO:0000256" key="1">
    <source>
        <dbReference type="ARBA" id="ARBA00022763"/>
    </source>
</evidence>